<reference evidence="2 3" key="1">
    <citation type="submission" date="2019-02" db="EMBL/GenBank/DDBJ databases">
        <title>Pedobacter sp. RP-3-11 sp. nov., isolated from Arctic soil.</title>
        <authorList>
            <person name="Dahal R.H."/>
        </authorList>
    </citation>
    <scope>NUCLEOTIDE SEQUENCE [LARGE SCALE GENOMIC DNA]</scope>
    <source>
        <strain evidence="2 3">RP-3-11</strain>
    </source>
</reference>
<gene>
    <name evidence="2" type="ORF">EZ449_01265</name>
</gene>
<keyword evidence="3" id="KW-1185">Reference proteome</keyword>
<dbReference type="AlphaFoldDB" id="A0A4R0PCX2"/>
<dbReference type="OrthoDB" id="9814002at2"/>
<comment type="caution">
    <text evidence="2">The sequence shown here is derived from an EMBL/GenBank/DDBJ whole genome shotgun (WGS) entry which is preliminary data.</text>
</comment>
<evidence type="ECO:0000313" key="3">
    <source>
        <dbReference type="Proteomes" id="UP000291485"/>
    </source>
</evidence>
<dbReference type="EMBL" id="SJSN01000001">
    <property type="protein sequence ID" value="TCD13023.1"/>
    <property type="molecule type" value="Genomic_DNA"/>
</dbReference>
<dbReference type="Proteomes" id="UP000291485">
    <property type="component" value="Unassembled WGS sequence"/>
</dbReference>
<evidence type="ECO:0000313" key="2">
    <source>
        <dbReference type="EMBL" id="TCD13023.1"/>
    </source>
</evidence>
<feature type="domain" description="TonB C-terminal" evidence="1">
    <location>
        <begin position="2"/>
        <end position="48"/>
    </location>
</feature>
<sequence>MEVTKGVSKELDAEALRVIKLSPRWNPAIGDNGSPQRAKYVLPISFTIV</sequence>
<dbReference type="Gene3D" id="3.30.1150.10">
    <property type="match status" value="1"/>
</dbReference>
<dbReference type="GO" id="GO:0055085">
    <property type="term" value="P:transmembrane transport"/>
    <property type="evidence" value="ECO:0007669"/>
    <property type="project" value="InterPro"/>
</dbReference>
<dbReference type="InterPro" id="IPR037682">
    <property type="entry name" value="TonB_C"/>
</dbReference>
<name>A0A4R0PCX2_9SPHI</name>
<protein>
    <recommendedName>
        <fullName evidence="1">TonB C-terminal domain-containing protein</fullName>
    </recommendedName>
</protein>
<organism evidence="2 3">
    <name type="scientific">Pedobacter frigidisoli</name>
    <dbReference type="NCBI Taxonomy" id="2530455"/>
    <lineage>
        <taxon>Bacteria</taxon>
        <taxon>Pseudomonadati</taxon>
        <taxon>Bacteroidota</taxon>
        <taxon>Sphingobacteriia</taxon>
        <taxon>Sphingobacteriales</taxon>
        <taxon>Sphingobacteriaceae</taxon>
        <taxon>Pedobacter</taxon>
    </lineage>
</organism>
<dbReference type="Pfam" id="PF03544">
    <property type="entry name" value="TonB_C"/>
    <property type="match status" value="1"/>
</dbReference>
<proteinExistence type="predicted"/>
<accession>A0A4R0PCX2</accession>
<evidence type="ECO:0000259" key="1">
    <source>
        <dbReference type="Pfam" id="PF03544"/>
    </source>
</evidence>